<evidence type="ECO:0000313" key="1">
    <source>
        <dbReference type="EMBL" id="KAJ7527210.1"/>
    </source>
</evidence>
<gene>
    <name evidence="1" type="ORF">O6H91_16G042700</name>
</gene>
<protein>
    <submittedName>
        <fullName evidence="1">Uncharacterized protein</fullName>
    </submittedName>
</protein>
<name>A0ACC2BBU3_DIPCM</name>
<dbReference type="EMBL" id="CM055107">
    <property type="protein sequence ID" value="KAJ7527210.1"/>
    <property type="molecule type" value="Genomic_DNA"/>
</dbReference>
<proteinExistence type="predicted"/>
<organism evidence="1 2">
    <name type="scientific">Diphasiastrum complanatum</name>
    <name type="common">Issler's clubmoss</name>
    <name type="synonym">Lycopodium complanatum</name>
    <dbReference type="NCBI Taxonomy" id="34168"/>
    <lineage>
        <taxon>Eukaryota</taxon>
        <taxon>Viridiplantae</taxon>
        <taxon>Streptophyta</taxon>
        <taxon>Embryophyta</taxon>
        <taxon>Tracheophyta</taxon>
        <taxon>Lycopodiopsida</taxon>
        <taxon>Lycopodiales</taxon>
        <taxon>Lycopodiaceae</taxon>
        <taxon>Lycopodioideae</taxon>
        <taxon>Diphasiastrum</taxon>
    </lineage>
</organism>
<sequence length="167" mass="19073">MARVATSSPIQIPGLHKSSWQKPFFEDPSPNRCAITDRHKGGRGMVRAYVDQNVRDPFVTLGISPGTSKQEIKSAYRRLARQYHPDVCKDDCCANKFKQIKTAYEHAINAAISPSGRYMDEFNYDSSLTSYEGLMGVYDDSWEDWEEWMGWEGAGTRDYTTHINIHL</sequence>
<accession>A0ACC2BBU3</accession>
<comment type="caution">
    <text evidence="1">The sequence shown here is derived from an EMBL/GenBank/DDBJ whole genome shotgun (WGS) entry which is preliminary data.</text>
</comment>
<reference evidence="2" key="1">
    <citation type="journal article" date="2024" name="Proc. Natl. Acad. Sci. U.S.A.">
        <title>Extraordinary preservation of gene collinearity over three hundred million years revealed in homosporous lycophytes.</title>
        <authorList>
            <person name="Li C."/>
            <person name="Wickell D."/>
            <person name="Kuo L.Y."/>
            <person name="Chen X."/>
            <person name="Nie B."/>
            <person name="Liao X."/>
            <person name="Peng D."/>
            <person name="Ji J."/>
            <person name="Jenkins J."/>
            <person name="Williams M."/>
            <person name="Shu S."/>
            <person name="Plott C."/>
            <person name="Barry K."/>
            <person name="Rajasekar S."/>
            <person name="Grimwood J."/>
            <person name="Han X."/>
            <person name="Sun S."/>
            <person name="Hou Z."/>
            <person name="He W."/>
            <person name="Dai G."/>
            <person name="Sun C."/>
            <person name="Schmutz J."/>
            <person name="Leebens-Mack J.H."/>
            <person name="Li F.W."/>
            <person name="Wang L."/>
        </authorList>
    </citation>
    <scope>NUCLEOTIDE SEQUENCE [LARGE SCALE GENOMIC DNA]</scope>
    <source>
        <strain evidence="2">cv. PW_Plant_1</strain>
    </source>
</reference>
<dbReference type="Proteomes" id="UP001162992">
    <property type="component" value="Chromosome 16"/>
</dbReference>
<evidence type="ECO:0000313" key="2">
    <source>
        <dbReference type="Proteomes" id="UP001162992"/>
    </source>
</evidence>
<keyword evidence="2" id="KW-1185">Reference proteome</keyword>